<dbReference type="EMBL" id="JARJCN010000078">
    <property type="protein sequence ID" value="KAJ7076743.1"/>
    <property type="molecule type" value="Genomic_DNA"/>
</dbReference>
<feature type="compositionally biased region" description="Low complexity" evidence="10">
    <location>
        <begin position="592"/>
        <end position="609"/>
    </location>
</feature>
<evidence type="ECO:0000256" key="8">
    <source>
        <dbReference type="ARBA" id="ARBA00023136"/>
    </source>
</evidence>
<gene>
    <name evidence="13" type="ORF">B0H15DRAFT_863285</name>
</gene>
<feature type="region of interest" description="Disordered" evidence="10">
    <location>
        <begin position="590"/>
        <end position="614"/>
    </location>
</feature>
<feature type="transmembrane region" description="Helical" evidence="11">
    <location>
        <begin position="200"/>
        <end position="223"/>
    </location>
</feature>
<keyword evidence="6" id="KW-0560">Oxidoreductase</keyword>
<feature type="transmembrane region" description="Helical" evidence="11">
    <location>
        <begin position="229"/>
        <end position="246"/>
    </location>
</feature>
<keyword evidence="9" id="KW-0325">Glycoprotein</keyword>
<name>A0AAD6XK56_9AGAR</name>
<dbReference type="Pfam" id="PF01794">
    <property type="entry name" value="Ferric_reduct"/>
    <property type="match status" value="1"/>
</dbReference>
<evidence type="ECO:0000256" key="1">
    <source>
        <dbReference type="ARBA" id="ARBA00004141"/>
    </source>
</evidence>
<evidence type="ECO:0000256" key="10">
    <source>
        <dbReference type="SAM" id="MobiDB-lite"/>
    </source>
</evidence>
<dbReference type="GO" id="GO:0000293">
    <property type="term" value="F:ferric-chelate reductase activity"/>
    <property type="evidence" value="ECO:0007669"/>
    <property type="project" value="TreeGrafter"/>
</dbReference>
<evidence type="ECO:0000256" key="11">
    <source>
        <dbReference type="SAM" id="Phobius"/>
    </source>
</evidence>
<keyword evidence="5 11" id="KW-1133">Transmembrane helix</keyword>
<dbReference type="Gene3D" id="3.40.50.80">
    <property type="entry name" value="Nucleotide-binding domain of ferredoxin-NADP reductase (FNR) module"/>
    <property type="match status" value="1"/>
</dbReference>
<dbReference type="GO" id="GO:0005886">
    <property type="term" value="C:plasma membrane"/>
    <property type="evidence" value="ECO:0007669"/>
    <property type="project" value="TreeGrafter"/>
</dbReference>
<evidence type="ECO:0000256" key="7">
    <source>
        <dbReference type="ARBA" id="ARBA00023065"/>
    </source>
</evidence>
<dbReference type="Proteomes" id="UP001222325">
    <property type="component" value="Unassembled WGS sequence"/>
</dbReference>
<dbReference type="InterPro" id="IPR017927">
    <property type="entry name" value="FAD-bd_FR_type"/>
</dbReference>
<dbReference type="Pfam" id="PF08030">
    <property type="entry name" value="NAD_binding_6"/>
    <property type="match status" value="1"/>
</dbReference>
<dbReference type="SUPFAM" id="SSF52343">
    <property type="entry name" value="Ferredoxin reductase-like, C-terminal NADP-linked domain"/>
    <property type="match status" value="1"/>
</dbReference>
<dbReference type="PANTHER" id="PTHR32361:SF9">
    <property type="entry name" value="FERRIC REDUCTASE TRANSMEMBRANE COMPONENT 3-RELATED"/>
    <property type="match status" value="1"/>
</dbReference>
<keyword evidence="7" id="KW-0406">Ion transport</keyword>
<dbReference type="CDD" id="cd06186">
    <property type="entry name" value="NOX_Duox_like_FAD_NADP"/>
    <property type="match status" value="1"/>
</dbReference>
<accession>A0AAD6XK56</accession>
<protein>
    <recommendedName>
        <fullName evidence="12">FAD-binding FR-type domain-containing protein</fullName>
    </recommendedName>
</protein>
<dbReference type="InterPro" id="IPR013130">
    <property type="entry name" value="Fe3_Rdtase_TM_dom"/>
</dbReference>
<dbReference type="SFLD" id="SFLDG01168">
    <property type="entry name" value="Ferric_reductase_subgroup_(FRE"/>
    <property type="match status" value="1"/>
</dbReference>
<comment type="similarity">
    <text evidence="2">Belongs to the ferric reductase (FRE) family.</text>
</comment>
<dbReference type="GO" id="GO:0015677">
    <property type="term" value="P:copper ion import"/>
    <property type="evidence" value="ECO:0007669"/>
    <property type="project" value="TreeGrafter"/>
</dbReference>
<dbReference type="PROSITE" id="PS51384">
    <property type="entry name" value="FAD_FR"/>
    <property type="match status" value="1"/>
</dbReference>
<feature type="transmembrane region" description="Helical" evidence="11">
    <location>
        <begin position="253"/>
        <end position="277"/>
    </location>
</feature>
<dbReference type="AlphaFoldDB" id="A0AAD6XK56"/>
<proteinExistence type="inferred from homology"/>
<evidence type="ECO:0000256" key="2">
    <source>
        <dbReference type="ARBA" id="ARBA00006278"/>
    </source>
</evidence>
<comment type="subcellular location">
    <subcellularLocation>
        <location evidence="1">Membrane</location>
        <topology evidence="1">Multi-pass membrane protein</topology>
    </subcellularLocation>
</comment>
<feature type="transmembrane region" description="Helical" evidence="11">
    <location>
        <begin position="34"/>
        <end position="52"/>
    </location>
</feature>
<evidence type="ECO:0000256" key="4">
    <source>
        <dbReference type="ARBA" id="ARBA00022692"/>
    </source>
</evidence>
<dbReference type="PANTHER" id="PTHR32361">
    <property type="entry name" value="FERRIC/CUPRIC REDUCTASE TRANSMEMBRANE COMPONENT"/>
    <property type="match status" value="1"/>
</dbReference>
<dbReference type="GO" id="GO:0006826">
    <property type="term" value="P:iron ion transport"/>
    <property type="evidence" value="ECO:0007669"/>
    <property type="project" value="TreeGrafter"/>
</dbReference>
<keyword evidence="8 11" id="KW-0472">Membrane</keyword>
<feature type="domain" description="FAD-binding FR-type" evidence="12">
    <location>
        <begin position="296"/>
        <end position="471"/>
    </location>
</feature>
<dbReference type="SFLD" id="SFLDS00052">
    <property type="entry name" value="Ferric_Reductase_Domain"/>
    <property type="match status" value="1"/>
</dbReference>
<evidence type="ECO:0000313" key="14">
    <source>
        <dbReference type="Proteomes" id="UP001222325"/>
    </source>
</evidence>
<feature type="transmembrane region" description="Helical" evidence="11">
    <location>
        <begin position="155"/>
        <end position="180"/>
    </location>
</feature>
<feature type="transmembrane region" description="Helical" evidence="11">
    <location>
        <begin position="127"/>
        <end position="149"/>
    </location>
</feature>
<evidence type="ECO:0000256" key="5">
    <source>
        <dbReference type="ARBA" id="ARBA00022989"/>
    </source>
</evidence>
<evidence type="ECO:0000256" key="3">
    <source>
        <dbReference type="ARBA" id="ARBA00022448"/>
    </source>
</evidence>
<dbReference type="InterPro" id="IPR013121">
    <property type="entry name" value="Fe_red_NAD-bd_6"/>
</dbReference>
<reference evidence="13" key="1">
    <citation type="submission" date="2023-03" db="EMBL/GenBank/DDBJ databases">
        <title>Massive genome expansion in bonnet fungi (Mycena s.s.) driven by repeated elements and novel gene families across ecological guilds.</title>
        <authorList>
            <consortium name="Lawrence Berkeley National Laboratory"/>
            <person name="Harder C.B."/>
            <person name="Miyauchi S."/>
            <person name="Viragh M."/>
            <person name="Kuo A."/>
            <person name="Thoen E."/>
            <person name="Andreopoulos B."/>
            <person name="Lu D."/>
            <person name="Skrede I."/>
            <person name="Drula E."/>
            <person name="Henrissat B."/>
            <person name="Morin E."/>
            <person name="Kohler A."/>
            <person name="Barry K."/>
            <person name="LaButti K."/>
            <person name="Morin E."/>
            <person name="Salamov A."/>
            <person name="Lipzen A."/>
            <person name="Mereny Z."/>
            <person name="Hegedus B."/>
            <person name="Baldrian P."/>
            <person name="Stursova M."/>
            <person name="Weitz H."/>
            <person name="Taylor A."/>
            <person name="Grigoriev I.V."/>
            <person name="Nagy L.G."/>
            <person name="Martin F."/>
            <person name="Kauserud H."/>
        </authorList>
    </citation>
    <scope>NUCLEOTIDE SEQUENCE</scope>
    <source>
        <strain evidence="13">CBHHK173m</strain>
    </source>
</reference>
<evidence type="ECO:0000256" key="9">
    <source>
        <dbReference type="ARBA" id="ARBA00023180"/>
    </source>
</evidence>
<keyword evidence="14" id="KW-1185">Reference proteome</keyword>
<evidence type="ECO:0000256" key="6">
    <source>
        <dbReference type="ARBA" id="ARBA00023002"/>
    </source>
</evidence>
<sequence length="674" mass="71354">MSSIDHGAQPVIPTDFLPYESYTEDPKWQGRFTAMWGAALALCVLLAAPRALRWRSVKRSVGGLAAVRVRGAYEAVPTITETTTTTNTNTNTIKNGGGWDRVATLWTVLGSMRLWSAPGITLNAGQVLVVAVYAAFALVCIVVQAPLMISPNRAGFLALAQLPPVFLFAAKNSPLTALLLGPGTDYTKLNYVHRWSARTLTLAALIHGSLWINNHLVFALPILSQQKEGSGVATLACLLVVALSSAGPVRRRLWGVFLMGHYLAFPAFFITLCYHTIYATPWIFPPLAFFGFDLLLRILRFRVVVGRVEGRGEGGAGMSLIHVPAAASGWRAGQHVQLRAAFGARAWEAHPLSVACAPPGVGCLRGPDGEPLGMLLAARACGDWTRALHDFALTPEPALDLDFDDDFPLEKKGAEADVEAQVPAGDGEHGIVPEKRGVVAVVPGKVFDVEPLPGRMAHLILDGPYGGPTLHAPDYARVLMFAGGSGATFTLGVLDELVGRCTRAEFAGETKTRRVVWCWCVRSFGAINWFAPYLLQIATRAAAPGSRIRLSIRIFVTCLCDPDAVPAIPGCTVTEARPQVGHALAELLGAPSPSSGKPRASVSSSASASTEELPKDVEDGAACFGDVEGGGVALFVAGPGSLIREAGNAAARANLSARGRRAGGVAFCAEAFTV</sequence>
<organism evidence="13 14">
    <name type="scientific">Mycena belliarum</name>
    <dbReference type="NCBI Taxonomy" id="1033014"/>
    <lineage>
        <taxon>Eukaryota</taxon>
        <taxon>Fungi</taxon>
        <taxon>Dikarya</taxon>
        <taxon>Basidiomycota</taxon>
        <taxon>Agaricomycotina</taxon>
        <taxon>Agaricomycetes</taxon>
        <taxon>Agaricomycetidae</taxon>
        <taxon>Agaricales</taxon>
        <taxon>Marasmiineae</taxon>
        <taxon>Mycenaceae</taxon>
        <taxon>Mycena</taxon>
    </lineage>
</organism>
<keyword evidence="3" id="KW-0813">Transport</keyword>
<dbReference type="GO" id="GO:0006879">
    <property type="term" value="P:intracellular iron ion homeostasis"/>
    <property type="evidence" value="ECO:0007669"/>
    <property type="project" value="TreeGrafter"/>
</dbReference>
<dbReference type="InterPro" id="IPR039261">
    <property type="entry name" value="FNR_nucleotide-bd"/>
</dbReference>
<dbReference type="InterPro" id="IPR051410">
    <property type="entry name" value="Ferric/Cupric_Reductase"/>
</dbReference>
<keyword evidence="4 11" id="KW-0812">Transmembrane</keyword>
<comment type="caution">
    <text evidence="13">The sequence shown here is derived from an EMBL/GenBank/DDBJ whole genome shotgun (WGS) entry which is preliminary data.</text>
</comment>
<evidence type="ECO:0000259" key="12">
    <source>
        <dbReference type="PROSITE" id="PS51384"/>
    </source>
</evidence>
<evidence type="ECO:0000313" key="13">
    <source>
        <dbReference type="EMBL" id="KAJ7076743.1"/>
    </source>
</evidence>